<organism evidence="2 3">
    <name type="scientific">Candidatus Terrybacteria bacterium CG10_big_fil_rev_8_21_14_0_10_41_10</name>
    <dbReference type="NCBI Taxonomy" id="1975026"/>
    <lineage>
        <taxon>Bacteria</taxon>
        <taxon>Candidatus Terryibacteriota</taxon>
    </lineage>
</organism>
<dbReference type="InterPro" id="IPR041633">
    <property type="entry name" value="Polbeta"/>
</dbReference>
<accession>A0A2M8LAV4</accession>
<evidence type="ECO:0000259" key="1">
    <source>
        <dbReference type="Pfam" id="PF18765"/>
    </source>
</evidence>
<dbReference type="Pfam" id="PF18765">
    <property type="entry name" value="Polbeta"/>
    <property type="match status" value="1"/>
</dbReference>
<feature type="domain" description="Polymerase beta nucleotidyltransferase" evidence="1">
    <location>
        <begin position="8"/>
        <end position="104"/>
    </location>
</feature>
<evidence type="ECO:0000313" key="3">
    <source>
        <dbReference type="Proteomes" id="UP000230959"/>
    </source>
</evidence>
<dbReference type="SUPFAM" id="SSF81301">
    <property type="entry name" value="Nucleotidyltransferase"/>
    <property type="match status" value="1"/>
</dbReference>
<dbReference type="PANTHER" id="PTHR43852">
    <property type="entry name" value="NUCLEOTIDYLTRANSFERASE"/>
    <property type="match status" value="1"/>
</dbReference>
<dbReference type="EMBL" id="PFER01000014">
    <property type="protein sequence ID" value="PJE73756.1"/>
    <property type="molecule type" value="Genomic_DNA"/>
</dbReference>
<dbReference type="InterPro" id="IPR052930">
    <property type="entry name" value="TA_antitoxin_MntA"/>
</dbReference>
<dbReference type="Gene3D" id="3.30.460.10">
    <property type="entry name" value="Beta Polymerase, domain 2"/>
    <property type="match status" value="1"/>
</dbReference>
<dbReference type="AlphaFoldDB" id="A0A2M8LAV4"/>
<comment type="caution">
    <text evidence="2">The sequence shown here is derived from an EMBL/GenBank/DDBJ whole genome shotgun (WGS) entry which is preliminary data.</text>
</comment>
<dbReference type="NCBIfam" id="NF047752">
    <property type="entry name" value="MntA_antitoxin"/>
    <property type="match status" value="1"/>
</dbReference>
<gene>
    <name evidence="2" type="ORF">COV02_00895</name>
</gene>
<dbReference type="Proteomes" id="UP000230959">
    <property type="component" value="Unassembled WGS sequence"/>
</dbReference>
<protein>
    <recommendedName>
        <fullName evidence="1">Polymerase beta nucleotidyltransferase domain-containing protein</fullName>
    </recommendedName>
</protein>
<evidence type="ECO:0000313" key="2">
    <source>
        <dbReference type="EMBL" id="PJE73756.1"/>
    </source>
</evidence>
<dbReference type="CDD" id="cd05403">
    <property type="entry name" value="NT_KNTase_like"/>
    <property type="match status" value="1"/>
</dbReference>
<proteinExistence type="predicted"/>
<name>A0A2M8LAV4_9BACT</name>
<dbReference type="PANTHER" id="PTHR43852:SF3">
    <property type="entry name" value="NUCLEOTIDYLTRANSFERASE"/>
    <property type="match status" value="1"/>
</dbReference>
<dbReference type="InterPro" id="IPR043519">
    <property type="entry name" value="NT_sf"/>
</dbReference>
<reference evidence="3" key="1">
    <citation type="submission" date="2017-09" db="EMBL/GenBank/DDBJ databases">
        <title>Depth-based differentiation of microbial function through sediment-hosted aquifers and enrichment of novel symbionts in the deep terrestrial subsurface.</title>
        <authorList>
            <person name="Probst A.J."/>
            <person name="Ladd B."/>
            <person name="Jarett J.K."/>
            <person name="Geller-Mcgrath D.E."/>
            <person name="Sieber C.M.K."/>
            <person name="Emerson J.B."/>
            <person name="Anantharaman K."/>
            <person name="Thomas B.C."/>
            <person name="Malmstrom R."/>
            <person name="Stieglmeier M."/>
            <person name="Klingl A."/>
            <person name="Woyke T."/>
            <person name="Ryan C.M."/>
            <person name="Banfield J.F."/>
        </authorList>
    </citation>
    <scope>NUCLEOTIDE SEQUENCE [LARGE SCALE GENOMIC DNA]</scope>
</reference>
<sequence>MDILARKEQLESIFEKNQVVLAYLFGSAAKKEKMSALSDIDIAVLFPKDMAKEERYRREFVISKEIGNIFNIDRVDVLNIAEISNPLLLKNAIIEASLLYSKDDKLRFVLEMKALREYEDTEYMRNVSYKIMRRQIKEGIFGVAKT</sequence>